<organism evidence="6 7">
    <name type="scientific">Halteria grandinella</name>
    <dbReference type="NCBI Taxonomy" id="5974"/>
    <lineage>
        <taxon>Eukaryota</taxon>
        <taxon>Sar</taxon>
        <taxon>Alveolata</taxon>
        <taxon>Ciliophora</taxon>
        <taxon>Intramacronucleata</taxon>
        <taxon>Spirotrichea</taxon>
        <taxon>Stichotrichia</taxon>
        <taxon>Sporadotrichida</taxon>
        <taxon>Halteriidae</taxon>
        <taxon>Halteria</taxon>
    </lineage>
</organism>
<keyword evidence="7" id="KW-1185">Reference proteome</keyword>
<dbReference type="EMBL" id="RRYP01000090">
    <property type="protein sequence ID" value="TNV88020.1"/>
    <property type="molecule type" value="Genomic_DNA"/>
</dbReference>
<dbReference type="SUPFAM" id="SSF47473">
    <property type="entry name" value="EF-hand"/>
    <property type="match status" value="3"/>
</dbReference>
<gene>
    <name evidence="6" type="ORF">FGO68_gene1522</name>
</gene>
<dbReference type="OrthoDB" id="296982at2759"/>
<evidence type="ECO:0000313" key="7">
    <source>
        <dbReference type="Proteomes" id="UP000785679"/>
    </source>
</evidence>
<dbReference type="SMART" id="SM00054">
    <property type="entry name" value="EFh"/>
    <property type="match status" value="8"/>
</dbReference>
<dbReference type="Proteomes" id="UP000785679">
    <property type="component" value="Unassembled WGS sequence"/>
</dbReference>
<feature type="compositionally biased region" description="Low complexity" evidence="4">
    <location>
        <begin position="1658"/>
        <end position="1670"/>
    </location>
</feature>
<feature type="domain" description="EF-hand" evidence="5">
    <location>
        <begin position="1883"/>
        <end position="1918"/>
    </location>
</feature>
<evidence type="ECO:0000256" key="3">
    <source>
        <dbReference type="ARBA" id="ARBA00022837"/>
    </source>
</evidence>
<dbReference type="PANTHER" id="PTHR10891">
    <property type="entry name" value="EF-HAND CALCIUM-BINDING DOMAIN CONTAINING PROTEIN"/>
    <property type="match status" value="1"/>
</dbReference>
<dbReference type="CDD" id="cd00051">
    <property type="entry name" value="EFh"/>
    <property type="match status" value="2"/>
</dbReference>
<evidence type="ECO:0000256" key="2">
    <source>
        <dbReference type="ARBA" id="ARBA00022737"/>
    </source>
</evidence>
<feature type="domain" description="EF-hand" evidence="5">
    <location>
        <begin position="1755"/>
        <end position="1790"/>
    </location>
</feature>
<comment type="caution">
    <text evidence="6">The sequence shown here is derived from an EMBL/GenBank/DDBJ whole genome shotgun (WGS) entry which is preliminary data.</text>
</comment>
<protein>
    <recommendedName>
        <fullName evidence="5">EF-hand domain-containing protein</fullName>
    </recommendedName>
</protein>
<dbReference type="GO" id="GO:0005509">
    <property type="term" value="F:calcium ion binding"/>
    <property type="evidence" value="ECO:0007669"/>
    <property type="project" value="InterPro"/>
</dbReference>
<dbReference type="PROSITE" id="PS50222">
    <property type="entry name" value="EF_HAND_2"/>
    <property type="match status" value="5"/>
</dbReference>
<keyword evidence="1" id="KW-0479">Metal-binding</keyword>
<keyword evidence="3" id="KW-0106">Calcium</keyword>
<reference evidence="6" key="1">
    <citation type="submission" date="2019-06" db="EMBL/GenBank/DDBJ databases">
        <authorList>
            <person name="Zheng W."/>
        </authorList>
    </citation>
    <scope>NUCLEOTIDE SEQUENCE</scope>
    <source>
        <strain evidence="6">QDHG01</strain>
    </source>
</reference>
<accession>A0A8J8P8L1</accession>
<dbReference type="FunFam" id="1.10.238.10:FF:000001">
    <property type="entry name" value="Calmodulin 1"/>
    <property type="match status" value="1"/>
</dbReference>
<feature type="domain" description="EF-hand" evidence="5">
    <location>
        <begin position="1805"/>
        <end position="1840"/>
    </location>
</feature>
<sequence length="2442" mass="280906">MFIQQVQIELGKAGALHKVFRSFYQYLQFKKTDFAQPDLYGTLFAKVDQAGEKKFSQYQLQELLEDKLGMQKDMAQVEVQQFFQQYNPKSGFIRYQEIEKDYTVFVAEEQRAGKLHKIPTLHEILKLIRNYVEVQGQSLRQVFGKSKVGESDVIHQYQFTKIMSTIVQHAVKSGTFQSSEFDDISLSLFINEISTRAKDDLAATMNLSKTIKIDNSKQVSFTELQILYNATFNFNESDSDSLIPLQIEQLIAHIARVTLDNQRNNFDLKQHLIYPRCSIQEFVDKLMLQPLNCGKDHQHTILRELGKRYNQGEGVVNTQMLCLDIESKVERQKEKNNVFVELRKQITLKNTTIQQAFTQALPEIQKFKIEYLSPKEFFNVFLYLECKGASEMKVREMLSNLLQSDDKGKYSYIEFIKEYKQADEAPSQRRKGRRLYQSKEEILKRVAYVIEHRKLRTFGQILADQDMENKQLVAREAFYRTIDSLQFGLGEGDIQELLRSYSRSQQVDIAAFRDDLNYLIQSPEYKVQLKSVLDALINERVVDHIDDGTPRNQHLGQTADPKLLTQFKLLAREIMTALYVKETDANAWFPRFSSFKKGQLTQGEFKQALEQLDALAVLPEQEKILAAYYDNLVKRQMNTLGYNETMLLLDQCTLMLSQDCTAKTRQKMIEDILMAVGYHLTDRKLPIMDIYKTFDTQATGFIYRSDFQGQFLDNYLKLFLNPRTGEGLSSNQKQLLTTRYAPTQNIIQFRFEEFVQDLKRKEEESKTSIRIFLTQKDVQEDESMDQAEQHKVYEQEQLNSYQQRIMQEELPAHSKRNTHVTDRSATKQHLKGSMQISSFLFDDIMMSTYRRGMSIEEYFRAFSQLKGNELIIGKEEFGRAIASLGIDWGSNVTKVSEIFDAVDIATNQGAPKKVISPTDLGHSVLYNGGHNVDDILSIHIMAIHKALKSKNMLSKLRELFNFINSKRDNTCTQQEFKIMLLDRLELSQAGVIKDNHAEMLIQRYKQVDHQGHHDQQRVNFSGFIKDMEFAEQGISPALIWAVELATNIIKGLIVFGYNSPEQLFNKYIRMQGIMVFEEFKKSIEELQLSDYHIDEELKEFFTHVQVSSGSAQQALPGIGSNPQTAFVKVSIVQLVNTVKKLCPKTPGMIYQDIFQALWADTKRNNLSINTVKGSFTEFDLDKHGFVVFDSFVQVLENRLKVSSVSKLDIKVLSKRYKKISAQEEVTEYPKFIADYEKFEQLGMRAGHDPLKAQASGANNTGASQPAILQKAKPLTQPQQKLYQDMSAFFKAKNLVDPLCEALAKKDGLRGQLSYQGIFQAFESVGAKPNTQQKNMIIEPLPVDPLDNSYNYIVMLELLFGRLKAQEVQLKYKLGGLGGGAGVGAQSQVPRKQLVISQRFKDAIEVKLSHLQAIIHSQSRGSYLLRETEFTKVFRTVGIVVASADHELLTQSYNELKSIQTQAIDFRQFIRKFAITDITAQILQSIQKQLSDLNIHLNQDGETTYFPVGKETVTLEDFQRFITHAKLDLNAFTMNQVTNAFEQLAERRDKIDKNTLIRILKGERDAAQQQDYLPFIANELIYHIINNGLNIYKFVTPGSKQLTIEKFNTLLAQMLKYKPSNPKDMPVLYQFLSVKDQEGNISIEKLIDSIRRVDPSYAQDQQKQQQPLPQKSTGLQQKVPQLQTKKESPQEVVQKKLSTFTPRVKELFAKVNEQLRKNGLSTKQLFDKLDVNKNSIVEKNEFLNFFSTTFQVKGIQLPQGLEIMFDSLDMNKDEFISVNEFCLCLDGVQMTLEQKLKAFDPVLEESLLKEVNTLFDYFDTNKDGQITFTELSSALRASSPHLTAQDVMNMIKAADGDKSETIDRAEFQRLLMPQLKMEALGFEKNFEDLRRLFKEFDSDQSGYLSKEEFRAALIRLGIELSEVQLEELIREIDIDQNQVIDVDEFIAFLSIADQIKFKHPATKTTIMKIKSARKLQPIDFYNCFKNLPKFFLPSFTQPVLEKKCQHTPSHGLYPDFDPRTLQYKDLSKLSDLATPKQFIEKHQPALACEFTIEECTNIPLPKQEDFDWGKILNRELRIVLADVKSEQFISNVHIMSAGWKQEQASKWVFNASECQNLATRHVMVRTDVNRGEMSQYRDVQVLFELVLYTKQGTDATPQQVCCAWGSLPLSNLDKAAKHKIPLKGGSPFSELKMSKEELFQEKKGFEFLKKLTAQTEEPALLLSVKPFAKFTELQQLQISMLPSSCIFNRRLLSFIAALRLYCQRHLSKAQQQMIAPQGSFAIAQFRKIYDSPDVQLIMAECWEAWELDNKQPPTLEQLIVKMEDYILKIYAIVYSEDFHYDHVYPCRSLPVDSELFTKRELAIKQQLAPIKYKKLSLAAASKKSTQNKENDALLAQMVTVDEYKPFNIAEMEIEMGGAAMANAMVEAKQDEITKLYQQLGLLY</sequence>
<dbReference type="PROSITE" id="PS00018">
    <property type="entry name" value="EF_HAND_1"/>
    <property type="match status" value="3"/>
</dbReference>
<evidence type="ECO:0000256" key="4">
    <source>
        <dbReference type="SAM" id="MobiDB-lite"/>
    </source>
</evidence>
<dbReference type="InterPro" id="IPR011992">
    <property type="entry name" value="EF-hand-dom_pair"/>
</dbReference>
<name>A0A8J8P8L1_HALGN</name>
<feature type="domain" description="EF-hand" evidence="5">
    <location>
        <begin position="1841"/>
        <end position="1876"/>
    </location>
</feature>
<proteinExistence type="predicted"/>
<evidence type="ECO:0000313" key="6">
    <source>
        <dbReference type="EMBL" id="TNV88020.1"/>
    </source>
</evidence>
<dbReference type="Pfam" id="PF13499">
    <property type="entry name" value="EF-hand_7"/>
    <property type="match status" value="2"/>
</dbReference>
<dbReference type="InterPro" id="IPR018247">
    <property type="entry name" value="EF_Hand_1_Ca_BS"/>
</dbReference>
<keyword evidence="2" id="KW-0677">Repeat</keyword>
<dbReference type="InterPro" id="IPR002048">
    <property type="entry name" value="EF_hand_dom"/>
</dbReference>
<dbReference type="Gene3D" id="1.10.238.10">
    <property type="entry name" value="EF-hand"/>
    <property type="match status" value="3"/>
</dbReference>
<evidence type="ECO:0000256" key="1">
    <source>
        <dbReference type="ARBA" id="ARBA00022723"/>
    </source>
</evidence>
<feature type="compositionally biased region" description="Polar residues" evidence="4">
    <location>
        <begin position="1671"/>
        <end position="1682"/>
    </location>
</feature>
<dbReference type="InterPro" id="IPR039647">
    <property type="entry name" value="EF_hand_pair_protein_CML-like"/>
</dbReference>
<feature type="domain" description="EF-hand" evidence="5">
    <location>
        <begin position="1919"/>
        <end position="1954"/>
    </location>
</feature>
<evidence type="ECO:0000259" key="5">
    <source>
        <dbReference type="PROSITE" id="PS50222"/>
    </source>
</evidence>
<feature type="region of interest" description="Disordered" evidence="4">
    <location>
        <begin position="1655"/>
        <end position="1688"/>
    </location>
</feature>